<sequence length="101" mass="11999">MNVSLLTVQIATWPQKYQSTTGIEFIKLYLRIPNPKKGKSFYYIASYAKARSKKQFFNWYQKGDYLILQGSLKFKKLNFLNLQEKYLEISIIKDFPMSLEI</sequence>
<dbReference type="EMBL" id="MN905507">
    <property type="protein sequence ID" value="UEQ12116.1"/>
    <property type="molecule type" value="Genomic_DNA"/>
</dbReference>
<proteinExistence type="predicted"/>
<gene>
    <name evidence="1" type="primary">ycf41</name>
</gene>
<keyword evidence="1" id="KW-0934">Plastid</keyword>
<accession>A0A8K1YUS1</accession>
<evidence type="ECO:0000313" key="1">
    <source>
        <dbReference type="EMBL" id="UEQ12116.1"/>
    </source>
</evidence>
<name>A0A8K1YUS1_9FLOR</name>
<dbReference type="AlphaFoldDB" id="A0A8K1YUS1"/>
<reference evidence="1" key="1">
    <citation type="submission" date="2020-01" db="EMBL/GenBank/DDBJ databases">
        <title>The chloroplast and mitochondrion of a new freshwater red algal species from China.</title>
        <authorList>
            <person name="Fang K."/>
            <person name="Xie S."/>
        </authorList>
    </citation>
    <scope>NUCLEOTIDE SEQUENCE</scope>
    <source>
        <strain evidence="1">SAS-FKP1901</strain>
    </source>
</reference>
<geneLocation type="chloroplast" evidence="1"/>
<keyword evidence="1" id="KW-0150">Chloroplast</keyword>
<organism evidence="1">
    <name type="scientific">Batrachospermum sp</name>
    <dbReference type="NCBI Taxonomy" id="31373"/>
    <lineage>
        <taxon>Eukaryota</taxon>
        <taxon>Rhodophyta</taxon>
        <taxon>Florideophyceae</taxon>
        <taxon>Nemaliophycidae</taxon>
        <taxon>Batrachospermales</taxon>
        <taxon>Batrachospermaceae</taxon>
        <taxon>Batrachospermum</taxon>
    </lineage>
</organism>
<protein>
    <submittedName>
        <fullName evidence="1">Putative single-stranded DNA binding protein Ycf41</fullName>
    </submittedName>
</protein>